<keyword evidence="1" id="KW-0805">Transcription regulation</keyword>
<dbReference type="InterPro" id="IPR001845">
    <property type="entry name" value="HTH_ArsR_DNA-bd_dom"/>
</dbReference>
<accession>F1TBW1</accession>
<dbReference type="InterPro" id="IPR051011">
    <property type="entry name" value="Metal_resp_trans_reg"/>
</dbReference>
<dbReference type="GO" id="GO:0003677">
    <property type="term" value="F:DNA binding"/>
    <property type="evidence" value="ECO:0007669"/>
    <property type="project" value="UniProtKB-KW"/>
</dbReference>
<evidence type="ECO:0000313" key="6">
    <source>
        <dbReference type="EMBL" id="EGD48132.1"/>
    </source>
</evidence>
<evidence type="ECO:0000256" key="3">
    <source>
        <dbReference type="ARBA" id="ARBA00023163"/>
    </source>
</evidence>
<dbReference type="PROSITE" id="PS50987">
    <property type="entry name" value="HTH_ARSR_2"/>
    <property type="match status" value="1"/>
</dbReference>
<name>F1TBW1_9FIRM</name>
<dbReference type="InterPro" id="IPR018334">
    <property type="entry name" value="ArsR_HTH"/>
</dbReference>
<dbReference type="InterPro" id="IPR036388">
    <property type="entry name" value="WH-like_DNA-bd_sf"/>
</dbReference>
<dbReference type="EMBL" id="ACXX02000005">
    <property type="protein sequence ID" value="EGD48132.1"/>
    <property type="molecule type" value="Genomic_DNA"/>
</dbReference>
<evidence type="ECO:0000256" key="4">
    <source>
        <dbReference type="ARBA" id="ARBA00043263"/>
    </source>
</evidence>
<dbReference type="OrthoDB" id="9794330at2"/>
<sequence length="118" mass="13283">MRRSKNGCDCEAIHGDVIETVKRNIPDMNKTVSIADFFAVFGDRTRIKILLALDQSPMCVCDLAVLLDMTKSVISHQLSSLKKINLVSSHKEGKHSYYALADDHIKKIIEMAVEHLEE</sequence>
<dbReference type="RefSeq" id="WP_004618963.1">
    <property type="nucleotide sequence ID" value="NZ_ACXX02000005.1"/>
</dbReference>
<evidence type="ECO:0000256" key="2">
    <source>
        <dbReference type="ARBA" id="ARBA00023125"/>
    </source>
</evidence>
<dbReference type="SMART" id="SM00418">
    <property type="entry name" value="HTH_ARSR"/>
    <property type="match status" value="1"/>
</dbReference>
<evidence type="ECO:0000256" key="1">
    <source>
        <dbReference type="ARBA" id="ARBA00023015"/>
    </source>
</evidence>
<dbReference type="Pfam" id="PF01022">
    <property type="entry name" value="HTH_5"/>
    <property type="match status" value="1"/>
</dbReference>
<dbReference type="PANTHER" id="PTHR43132:SF6">
    <property type="entry name" value="HTH-TYPE TRANSCRIPTIONAL REPRESSOR CZRA"/>
    <property type="match status" value="1"/>
</dbReference>
<dbReference type="STRING" id="588581.Cpap_2822"/>
<keyword evidence="3" id="KW-0804">Transcription</keyword>
<evidence type="ECO:0000313" key="7">
    <source>
        <dbReference type="Proteomes" id="UP000003860"/>
    </source>
</evidence>
<dbReference type="Gene3D" id="1.10.10.10">
    <property type="entry name" value="Winged helix-like DNA-binding domain superfamily/Winged helix DNA-binding domain"/>
    <property type="match status" value="1"/>
</dbReference>
<dbReference type="CDD" id="cd00090">
    <property type="entry name" value="HTH_ARSR"/>
    <property type="match status" value="1"/>
</dbReference>
<feature type="domain" description="HTH arsR-type" evidence="5">
    <location>
        <begin position="26"/>
        <end position="118"/>
    </location>
</feature>
<dbReference type="GO" id="GO:0046686">
    <property type="term" value="P:response to cadmium ion"/>
    <property type="evidence" value="ECO:0007669"/>
    <property type="project" value="UniProtKB-KW"/>
</dbReference>
<dbReference type="SUPFAM" id="SSF46785">
    <property type="entry name" value="Winged helix' DNA-binding domain"/>
    <property type="match status" value="1"/>
</dbReference>
<proteinExistence type="predicted"/>
<dbReference type="InterPro" id="IPR036390">
    <property type="entry name" value="WH_DNA-bd_sf"/>
</dbReference>
<dbReference type="PRINTS" id="PR00778">
    <property type="entry name" value="HTHARSR"/>
</dbReference>
<keyword evidence="7" id="KW-1185">Reference proteome</keyword>
<keyword evidence="4" id="KW-0105">Cadmium resistance</keyword>
<protein>
    <submittedName>
        <fullName evidence="6">Transcriptional regulator, ArsR family</fullName>
    </submittedName>
</protein>
<dbReference type="GO" id="GO:0003700">
    <property type="term" value="F:DNA-binding transcription factor activity"/>
    <property type="evidence" value="ECO:0007669"/>
    <property type="project" value="InterPro"/>
</dbReference>
<reference evidence="6" key="2">
    <citation type="submission" date="2011-01" db="EMBL/GenBank/DDBJ databases">
        <title>The Non-contiguous Finished genome of Clostridium papyrosolvens.</title>
        <authorList>
            <person name="Lucas S."/>
            <person name="Copeland A."/>
            <person name="Lapidus A."/>
            <person name="Cheng J.-F."/>
            <person name="Goodwin L."/>
            <person name="Pitluck S."/>
            <person name="Misra M."/>
            <person name="Chertkov O."/>
            <person name="Detter J.C."/>
            <person name="Han C."/>
            <person name="Tapia R."/>
            <person name="Land M."/>
            <person name="Hauser L."/>
            <person name="Kyrpides N."/>
            <person name="Ivanova N."/>
            <person name="Pagani I."/>
            <person name="Mouttaki H."/>
            <person name="He Z."/>
            <person name="Zhou J."/>
            <person name="Hemme C.L."/>
            <person name="Woyke T."/>
        </authorList>
    </citation>
    <scope>NUCLEOTIDE SEQUENCE [LARGE SCALE GENOMIC DNA]</scope>
    <source>
        <strain evidence="6">DSM 2782</strain>
    </source>
</reference>
<dbReference type="NCBIfam" id="NF033788">
    <property type="entry name" value="HTH_metalloreg"/>
    <property type="match status" value="1"/>
</dbReference>
<dbReference type="PANTHER" id="PTHR43132">
    <property type="entry name" value="ARSENICAL RESISTANCE OPERON REPRESSOR ARSR-RELATED"/>
    <property type="match status" value="1"/>
</dbReference>
<reference evidence="6" key="1">
    <citation type="submission" date="2009-07" db="EMBL/GenBank/DDBJ databases">
        <authorList>
            <consortium name="US DOE Joint Genome Institute (JGI-PGF)"/>
            <person name="Lucas S."/>
            <person name="Copeland A."/>
            <person name="Lapidus A."/>
            <person name="Glavina del Rio T."/>
            <person name="Tice H."/>
            <person name="Bruce D."/>
            <person name="Goodwin L."/>
            <person name="Pitluck S."/>
            <person name="Larimer F."/>
            <person name="Land M.L."/>
            <person name="Mouttaki H."/>
            <person name="He Z."/>
            <person name="Zhou J."/>
            <person name="Hemme C.L."/>
        </authorList>
    </citation>
    <scope>NUCLEOTIDE SEQUENCE</scope>
    <source>
        <strain evidence="6">DSM 2782</strain>
    </source>
</reference>
<keyword evidence="2" id="KW-0238">DNA-binding</keyword>
<comment type="caution">
    <text evidence="6">The sequence shown here is derived from an EMBL/GenBank/DDBJ whole genome shotgun (WGS) entry which is preliminary data.</text>
</comment>
<dbReference type="eggNOG" id="COG0640">
    <property type="taxonomic scope" value="Bacteria"/>
</dbReference>
<evidence type="ECO:0000259" key="5">
    <source>
        <dbReference type="PROSITE" id="PS50987"/>
    </source>
</evidence>
<dbReference type="InterPro" id="IPR011991">
    <property type="entry name" value="ArsR-like_HTH"/>
</dbReference>
<organism evidence="6 7">
    <name type="scientific">Ruminiclostridium papyrosolvens DSM 2782</name>
    <dbReference type="NCBI Taxonomy" id="588581"/>
    <lineage>
        <taxon>Bacteria</taxon>
        <taxon>Bacillati</taxon>
        <taxon>Bacillota</taxon>
        <taxon>Clostridia</taxon>
        <taxon>Eubacteriales</taxon>
        <taxon>Oscillospiraceae</taxon>
        <taxon>Ruminiclostridium</taxon>
    </lineage>
</organism>
<dbReference type="AlphaFoldDB" id="F1TBW1"/>
<gene>
    <name evidence="6" type="ORF">Cpap_2822</name>
</gene>
<dbReference type="Proteomes" id="UP000003860">
    <property type="component" value="Unassembled WGS sequence"/>
</dbReference>
<dbReference type="PROSITE" id="PS00846">
    <property type="entry name" value="HTH_ARSR_1"/>
    <property type="match status" value="1"/>
</dbReference>